<evidence type="ECO:0000256" key="16">
    <source>
        <dbReference type="ARBA" id="ARBA00023136"/>
    </source>
</evidence>
<proteinExistence type="inferred from homology"/>
<evidence type="ECO:0000256" key="3">
    <source>
        <dbReference type="ARBA" id="ARBA00011649"/>
    </source>
</evidence>
<dbReference type="Pfam" id="PF00033">
    <property type="entry name" value="Cytochrome_B"/>
    <property type="match status" value="1"/>
</dbReference>
<dbReference type="AlphaFoldDB" id="A0A067YDE4"/>
<evidence type="ECO:0000256" key="13">
    <source>
        <dbReference type="ARBA" id="ARBA00023004"/>
    </source>
</evidence>
<dbReference type="EMBL" id="KF590548">
    <property type="protein sequence ID" value="AHA03843.1"/>
    <property type="molecule type" value="Genomic_DNA"/>
</dbReference>
<feature type="domain" description="Cytochrome b/b6 N-terminal region profile" evidence="21">
    <location>
        <begin position="4"/>
        <end position="213"/>
    </location>
</feature>
<feature type="domain" description="Cytochrome b/b6 C-terminal region profile" evidence="22">
    <location>
        <begin position="214"/>
        <end position="383"/>
    </location>
</feature>
<evidence type="ECO:0000256" key="7">
    <source>
        <dbReference type="ARBA" id="ARBA00022660"/>
    </source>
</evidence>
<dbReference type="GO" id="GO:0016491">
    <property type="term" value="F:oxidoreductase activity"/>
    <property type="evidence" value="ECO:0007669"/>
    <property type="project" value="UniProtKB-UniRule"/>
</dbReference>
<geneLocation type="mitochondrion" evidence="23"/>
<dbReference type="SUPFAM" id="SSF81342">
    <property type="entry name" value="Transmembrane di-heme cytochromes"/>
    <property type="match status" value="1"/>
</dbReference>
<evidence type="ECO:0000256" key="11">
    <source>
        <dbReference type="ARBA" id="ARBA00022982"/>
    </source>
</evidence>
<evidence type="ECO:0000256" key="17">
    <source>
        <dbReference type="ARBA" id="ARBA00061233"/>
    </source>
</evidence>
<evidence type="ECO:0000256" key="20">
    <source>
        <dbReference type="RuleBase" id="RU362117"/>
    </source>
</evidence>
<keyword evidence="8 20" id="KW-0812">Transmembrane</keyword>
<gene>
    <name evidence="23" type="primary">CYTB</name>
</gene>
<evidence type="ECO:0000313" key="23">
    <source>
        <dbReference type="EMBL" id="AHA03843.1"/>
    </source>
</evidence>
<name>A0A067YDE4_TANJU</name>
<dbReference type="InterPro" id="IPR030689">
    <property type="entry name" value="Cytochrome_b"/>
</dbReference>
<dbReference type="PROSITE" id="PS51003">
    <property type="entry name" value="CYTB_CTER"/>
    <property type="match status" value="1"/>
</dbReference>
<protein>
    <recommendedName>
        <fullName evidence="4 20">Cytochrome b</fullName>
    </recommendedName>
</protein>
<dbReference type="CDD" id="cd00284">
    <property type="entry name" value="Cytochrome_b_N"/>
    <property type="match status" value="1"/>
</dbReference>
<feature type="transmembrane region" description="Helical" evidence="20">
    <location>
        <begin position="182"/>
        <end position="203"/>
    </location>
</feature>
<feature type="binding site" evidence="18">
    <location>
        <position position="205"/>
    </location>
    <ligand>
        <name>a ubiquinone</name>
        <dbReference type="ChEBI" id="CHEBI:16389"/>
    </ligand>
</feature>
<keyword evidence="16 20" id="KW-0472">Membrane</keyword>
<dbReference type="InterPro" id="IPR005798">
    <property type="entry name" value="Cyt_b/b6_C"/>
</dbReference>
<evidence type="ECO:0000256" key="15">
    <source>
        <dbReference type="ARBA" id="ARBA00023128"/>
    </source>
</evidence>
<feature type="transmembrane region" description="Helical" evidence="20">
    <location>
        <begin position="324"/>
        <end position="343"/>
    </location>
</feature>
<reference evidence="23" key="1">
    <citation type="submission" date="2013-08" db="EMBL/GenBank/DDBJ databases">
        <authorList>
            <person name="Wu L.-W."/>
            <person name="Lin L.-H."/>
            <person name="Chen T.-W."/>
        </authorList>
    </citation>
    <scope>NUCLEOTIDE SEQUENCE</scope>
    <source>
        <strain evidence="23">N2038</strain>
    </source>
</reference>
<organism evidence="23">
    <name type="scientific">Tanaecia julii</name>
    <name type="common">Common Earl butterfly</name>
    <dbReference type="NCBI Taxonomy" id="127369"/>
    <lineage>
        <taxon>Eukaryota</taxon>
        <taxon>Metazoa</taxon>
        <taxon>Ecdysozoa</taxon>
        <taxon>Arthropoda</taxon>
        <taxon>Hexapoda</taxon>
        <taxon>Insecta</taxon>
        <taxon>Pterygota</taxon>
        <taxon>Neoptera</taxon>
        <taxon>Endopterygota</taxon>
        <taxon>Lepidoptera</taxon>
        <taxon>Glossata</taxon>
        <taxon>Ditrysia</taxon>
        <taxon>Papilionoidea</taxon>
        <taxon>Nymphalidae</taxon>
        <taxon>Limenitidinae</taxon>
        <taxon>Adoliadini</taxon>
        <taxon>Tanaecia</taxon>
    </lineage>
</organism>
<dbReference type="SUPFAM" id="SSF81648">
    <property type="entry name" value="a domain/subunit of cytochrome bc1 complex (Ubiquinol-cytochrome c reductase)"/>
    <property type="match status" value="1"/>
</dbReference>
<dbReference type="Pfam" id="PF00032">
    <property type="entry name" value="Cytochrom_B_C"/>
    <property type="match status" value="1"/>
</dbReference>
<comment type="function">
    <text evidence="1 20">Component of the ubiquinol-cytochrome c reductase complex (complex III or cytochrome b-c1 complex) that is part of the mitochondrial respiratory chain. The b-c1 complex mediates electron transfer from ubiquinol to cytochrome c. Contributes to the generation of a proton gradient across the mitochondrial membrane that is then used for ATP synthesis.</text>
</comment>
<evidence type="ECO:0000256" key="19">
    <source>
        <dbReference type="PIRSR" id="PIRSR038885-2"/>
    </source>
</evidence>
<evidence type="ECO:0000256" key="14">
    <source>
        <dbReference type="ARBA" id="ARBA00023075"/>
    </source>
</evidence>
<dbReference type="Gene3D" id="1.20.810.10">
    <property type="entry name" value="Cytochrome Bc1 Complex, Chain C"/>
    <property type="match status" value="1"/>
</dbReference>
<keyword evidence="10" id="KW-0999">Mitochondrion inner membrane</keyword>
<keyword evidence="9 19" id="KW-0479">Metal-binding</keyword>
<evidence type="ECO:0000256" key="1">
    <source>
        <dbReference type="ARBA" id="ARBA00002566"/>
    </source>
</evidence>
<keyword evidence="5 20" id="KW-0813">Transport</keyword>
<dbReference type="GO" id="GO:0008121">
    <property type="term" value="F:quinol-cytochrome-c reductase activity"/>
    <property type="evidence" value="ECO:0007669"/>
    <property type="project" value="InterPro"/>
</dbReference>
<evidence type="ECO:0000256" key="9">
    <source>
        <dbReference type="ARBA" id="ARBA00022723"/>
    </source>
</evidence>
<evidence type="ECO:0000256" key="18">
    <source>
        <dbReference type="PIRSR" id="PIRSR038885-1"/>
    </source>
</evidence>
<evidence type="ECO:0000256" key="4">
    <source>
        <dbReference type="ARBA" id="ARBA00013531"/>
    </source>
</evidence>
<keyword evidence="6 19" id="KW-0349">Heme</keyword>
<dbReference type="PIRSF" id="PIRSF038885">
    <property type="entry name" value="COB"/>
    <property type="match status" value="1"/>
</dbReference>
<dbReference type="GO" id="GO:0006122">
    <property type="term" value="P:mitochondrial electron transport, ubiquinol to cytochrome c"/>
    <property type="evidence" value="ECO:0007669"/>
    <property type="project" value="TreeGrafter"/>
</dbReference>
<evidence type="ECO:0000256" key="10">
    <source>
        <dbReference type="ARBA" id="ARBA00022792"/>
    </source>
</evidence>
<dbReference type="GO" id="GO:0045275">
    <property type="term" value="C:respiratory chain complex III"/>
    <property type="evidence" value="ECO:0007669"/>
    <property type="project" value="InterPro"/>
</dbReference>
<dbReference type="GO" id="GO:0046872">
    <property type="term" value="F:metal ion binding"/>
    <property type="evidence" value="ECO:0007669"/>
    <property type="project" value="UniProtKB-UniRule"/>
</dbReference>
<dbReference type="InterPro" id="IPR048259">
    <property type="entry name" value="Cytochrome_b_N_euk/bac"/>
</dbReference>
<reference evidence="23" key="2">
    <citation type="journal article" date="2014" name="BMC Genomics">
        <title>Mitogenomic sequences effectively recover relationships within brush-footed butterflies (Lepidoptera: Nymphalidae).</title>
        <authorList>
            <person name="Wu L.W."/>
            <person name="Lin L.H."/>
            <person name="Lees D.C."/>
            <person name="Hsu Y.F."/>
        </authorList>
    </citation>
    <scope>NUCLEOTIDE SEQUENCE</scope>
    <source>
        <strain evidence="23">N2038</strain>
    </source>
</reference>
<feature type="binding site" description="axial binding residue" evidence="19">
    <location>
        <position position="101"/>
    </location>
    <ligand>
        <name>heme b</name>
        <dbReference type="ChEBI" id="CHEBI:60344"/>
        <label>b566</label>
    </ligand>
    <ligandPart>
        <name>Fe</name>
        <dbReference type="ChEBI" id="CHEBI:18248"/>
    </ligandPart>
</feature>
<feature type="transmembrane region" description="Helical" evidence="20">
    <location>
        <begin position="115"/>
        <end position="137"/>
    </location>
</feature>
<dbReference type="InterPro" id="IPR027387">
    <property type="entry name" value="Cytb/b6-like_sf"/>
</dbReference>
<keyword evidence="11 20" id="KW-0249">Electron transport</keyword>
<comment type="similarity">
    <text evidence="17 20">Belongs to the cytochrome b family.</text>
</comment>
<dbReference type="GeneID" id="19736716"/>
<evidence type="ECO:0000256" key="12">
    <source>
        <dbReference type="ARBA" id="ARBA00022989"/>
    </source>
</evidence>
<evidence type="ECO:0000256" key="8">
    <source>
        <dbReference type="ARBA" id="ARBA00022692"/>
    </source>
</evidence>
<evidence type="ECO:0000256" key="2">
    <source>
        <dbReference type="ARBA" id="ARBA00004448"/>
    </source>
</evidence>
<keyword evidence="12 20" id="KW-1133">Transmembrane helix</keyword>
<keyword evidence="13 19" id="KW-0408">Iron</keyword>
<dbReference type="PANTHER" id="PTHR19271:SF16">
    <property type="entry name" value="CYTOCHROME B"/>
    <property type="match status" value="1"/>
</dbReference>
<dbReference type="InterPro" id="IPR048260">
    <property type="entry name" value="Cytochrome_b_C_euk/bac"/>
</dbReference>
<dbReference type="InterPro" id="IPR016174">
    <property type="entry name" value="Di-haem_cyt_TM"/>
</dbReference>
<dbReference type="FunFam" id="1.20.810.10:FF:000002">
    <property type="entry name" value="Cytochrome b"/>
    <property type="match status" value="1"/>
</dbReference>
<feature type="transmembrane region" description="Helical" evidence="20">
    <location>
        <begin position="349"/>
        <end position="368"/>
    </location>
</feature>
<accession>A0A067YDE4</accession>
<dbReference type="PANTHER" id="PTHR19271">
    <property type="entry name" value="CYTOCHROME B"/>
    <property type="match status" value="1"/>
</dbReference>
<evidence type="ECO:0000259" key="22">
    <source>
        <dbReference type="PROSITE" id="PS51003"/>
    </source>
</evidence>
<feature type="transmembrane region" description="Helical" evidence="20">
    <location>
        <begin position="40"/>
        <end position="61"/>
    </location>
</feature>
<dbReference type="GO" id="GO:0005743">
    <property type="term" value="C:mitochondrial inner membrane"/>
    <property type="evidence" value="ECO:0007669"/>
    <property type="project" value="UniProtKB-SubCell"/>
</dbReference>
<feature type="transmembrane region" description="Helical" evidence="20">
    <location>
        <begin position="233"/>
        <end position="254"/>
    </location>
</feature>
<sequence>MMNFFKPIRKTHPVIKIINGSLIDLPTPSNISSWWNFGSLLALCLITQILTGLFLTMYYTANIDLAFYSVNYICRNVNYGWLIRTLHANGASFFFVCIYFHIGRGIYYESFNLKFTWMIGVIILFLLMATAFMGYVLPWGQMSFWGATVITNLLSAIPYLGTMLVNWIWGGFAVDNATLTRFYTFHFLFPFIILMLTMIHLLFLHQTGSNNPLGINSNLDKIPFHPYFTFKDLIGFIILIAILTFLSLINPYLLGDPDNFIPANPLVTPIHIQPEWYFLFAYAILRSIPNKLGGVIALVMSILILVILPFTFNKKIQGIQFYPLNQILFWSMITTIILLTWIGARSVEAPYIITGQLLTLIYFSYFIINPILNKIWDKLIFNF</sequence>
<keyword evidence="14" id="KW-0830">Ubiquinone</keyword>
<evidence type="ECO:0000256" key="6">
    <source>
        <dbReference type="ARBA" id="ARBA00022617"/>
    </source>
</evidence>
<comment type="cofactor">
    <cofactor evidence="20">
        <name>heme b</name>
        <dbReference type="ChEBI" id="CHEBI:60344"/>
    </cofactor>
    <text evidence="20">Binds 2 heme groups non-covalently.</text>
</comment>
<feature type="binding site" description="axial binding residue" evidence="19">
    <location>
        <position position="200"/>
    </location>
    <ligand>
        <name>heme b</name>
        <dbReference type="ChEBI" id="CHEBI:60344"/>
        <label>b566</label>
    </ligand>
    <ligandPart>
        <name>Fe</name>
        <dbReference type="ChEBI" id="CHEBI:18248"/>
    </ligandPart>
</feature>
<feature type="transmembrane region" description="Helical" evidence="20">
    <location>
        <begin position="81"/>
        <end position="103"/>
    </location>
</feature>
<feature type="binding site" description="axial binding residue" evidence="19">
    <location>
        <position position="87"/>
    </location>
    <ligand>
        <name>heme b</name>
        <dbReference type="ChEBI" id="CHEBI:60344"/>
        <label>b562</label>
    </ligand>
    <ligandPart>
        <name>Fe</name>
        <dbReference type="ChEBI" id="CHEBI:18248"/>
    </ligandPart>
</feature>
<comment type="cofactor">
    <cofactor evidence="19">
        <name>heme</name>
        <dbReference type="ChEBI" id="CHEBI:30413"/>
    </cofactor>
    <text evidence="19">Binds 2 heme groups non-covalently.</text>
</comment>
<dbReference type="InterPro" id="IPR005797">
    <property type="entry name" value="Cyt_b/b6_N"/>
</dbReference>
<dbReference type="CTD" id="4519"/>
<dbReference type="InterPro" id="IPR036150">
    <property type="entry name" value="Cyt_b/b6_C_sf"/>
</dbReference>
<dbReference type="RefSeq" id="YP_009045492.1">
    <property type="nucleotide sequence ID" value="NC_024416.1"/>
</dbReference>
<comment type="subunit">
    <text evidence="3">The main subunits of complex b-c1 are: cytochrome b, cytochrome c1 and the Rieske protein.</text>
</comment>
<feature type="transmembrane region" description="Helical" evidence="20">
    <location>
        <begin position="291"/>
        <end position="312"/>
    </location>
</feature>
<evidence type="ECO:0000259" key="21">
    <source>
        <dbReference type="PROSITE" id="PS51002"/>
    </source>
</evidence>
<feature type="binding site" description="axial binding residue" evidence="19">
    <location>
        <position position="186"/>
    </location>
    <ligand>
        <name>heme b</name>
        <dbReference type="ChEBI" id="CHEBI:60344"/>
        <label>b562</label>
    </ligand>
    <ligandPart>
        <name>Fe</name>
        <dbReference type="ChEBI" id="CHEBI:18248"/>
    </ligandPart>
</feature>
<comment type="subcellular location">
    <subcellularLocation>
        <location evidence="2">Mitochondrion inner membrane</location>
        <topology evidence="2">Multi-pass membrane protein</topology>
    </subcellularLocation>
</comment>
<feature type="transmembrane region" description="Helical" evidence="20">
    <location>
        <begin position="143"/>
        <end position="170"/>
    </location>
</feature>
<dbReference type="PROSITE" id="PS51002">
    <property type="entry name" value="CYTB_NTER"/>
    <property type="match status" value="1"/>
</dbReference>
<keyword evidence="7 20" id="KW-0679">Respiratory chain</keyword>
<keyword evidence="15 20" id="KW-0496">Mitochondrion</keyword>
<dbReference type="CDD" id="cd00290">
    <property type="entry name" value="cytochrome_b_C"/>
    <property type="match status" value="1"/>
</dbReference>
<evidence type="ECO:0000256" key="5">
    <source>
        <dbReference type="ARBA" id="ARBA00022448"/>
    </source>
</evidence>